<dbReference type="Proteomes" id="UP000011513">
    <property type="component" value="Unassembled WGS sequence"/>
</dbReference>
<sequence>MDTAQICTAIKSFCDELAVRAPEEIEPLLIGHKDRIRGRDLDQSPERFVSENLVWPVLRAVDVDFITEAILHGCNGRADFLIRNTSEQVLGECKPLNHYEKAVKDLREYLSHRTTEAEYGIATDGINWVFFREPDDRRRRVQMLEYHSFRHAMFNYWMNKGTVSPNLEGHYIHWKSSVCRKYGEPNSLRSIEVQQSAQIFASKFRPQNLDKQLQPGSFDRTLDDFQGEQSKTQRENWGLSDFF</sequence>
<gene>
    <name evidence="1" type="ORF">C474_13649</name>
</gene>
<protein>
    <submittedName>
        <fullName evidence="1">Uncharacterized protein</fullName>
    </submittedName>
</protein>
<dbReference type="eggNOG" id="arCOG13305">
    <property type="taxonomic scope" value="Archaea"/>
</dbReference>
<evidence type="ECO:0000313" key="2">
    <source>
        <dbReference type="Proteomes" id="UP000011513"/>
    </source>
</evidence>
<dbReference type="RefSeq" id="WP_008387697.1">
    <property type="nucleotide sequence ID" value="NZ_AOIV01000035.1"/>
</dbReference>
<keyword evidence="2" id="KW-1185">Reference proteome</keyword>
<comment type="caution">
    <text evidence="1">The sequence shown here is derived from an EMBL/GenBank/DDBJ whole genome shotgun (WGS) entry which is preliminary data.</text>
</comment>
<dbReference type="AlphaFoldDB" id="M0D0G9"/>
<organism evidence="1 2">
    <name type="scientific">Halogeometricum pallidum JCM 14848</name>
    <dbReference type="NCBI Taxonomy" id="1227487"/>
    <lineage>
        <taxon>Archaea</taxon>
        <taxon>Methanobacteriati</taxon>
        <taxon>Methanobacteriota</taxon>
        <taxon>Stenosarchaea group</taxon>
        <taxon>Halobacteria</taxon>
        <taxon>Halobacteriales</taxon>
        <taxon>Haloferacaceae</taxon>
        <taxon>Halogeometricum</taxon>
    </lineage>
</organism>
<dbReference type="OrthoDB" id="45790at2157"/>
<dbReference type="InParanoid" id="M0D0G9"/>
<proteinExistence type="predicted"/>
<name>M0D0G9_HALPD</name>
<evidence type="ECO:0000313" key="1">
    <source>
        <dbReference type="EMBL" id="ELZ28950.1"/>
    </source>
</evidence>
<dbReference type="EMBL" id="AOIV01000035">
    <property type="protein sequence ID" value="ELZ28950.1"/>
    <property type="molecule type" value="Genomic_DNA"/>
</dbReference>
<reference evidence="1 2" key="1">
    <citation type="journal article" date="2014" name="PLoS Genet.">
        <title>Phylogenetically driven sequencing of extremely halophilic archaea reveals strategies for static and dynamic osmo-response.</title>
        <authorList>
            <person name="Becker E.A."/>
            <person name="Seitzer P.M."/>
            <person name="Tritt A."/>
            <person name="Larsen D."/>
            <person name="Krusor M."/>
            <person name="Yao A.I."/>
            <person name="Wu D."/>
            <person name="Madern D."/>
            <person name="Eisen J.A."/>
            <person name="Darling A.E."/>
            <person name="Facciotti M.T."/>
        </authorList>
    </citation>
    <scope>NUCLEOTIDE SEQUENCE [LARGE SCALE GENOMIC DNA]</scope>
    <source>
        <strain evidence="1 2">JCM 14848</strain>
    </source>
</reference>
<accession>M0D0G9</accession>